<organism evidence="2">
    <name type="scientific">marine sediment metagenome</name>
    <dbReference type="NCBI Taxonomy" id="412755"/>
    <lineage>
        <taxon>unclassified sequences</taxon>
        <taxon>metagenomes</taxon>
        <taxon>ecological metagenomes</taxon>
    </lineage>
</organism>
<evidence type="ECO:0000259" key="1">
    <source>
        <dbReference type="Pfam" id="PF22090"/>
    </source>
</evidence>
<protein>
    <recommendedName>
        <fullName evidence="1">Gins51 C-terminal domain-containing protein</fullName>
    </recommendedName>
</protein>
<reference evidence="2" key="1">
    <citation type="journal article" date="2015" name="Nature">
        <title>Complex archaea that bridge the gap between prokaryotes and eukaryotes.</title>
        <authorList>
            <person name="Spang A."/>
            <person name="Saw J.H."/>
            <person name="Jorgensen S.L."/>
            <person name="Zaremba-Niedzwiedzka K."/>
            <person name="Martijn J."/>
            <person name="Lind A.E."/>
            <person name="van Eijk R."/>
            <person name="Schleper C."/>
            <person name="Guy L."/>
            <person name="Ettema T.J."/>
        </authorList>
    </citation>
    <scope>NUCLEOTIDE SEQUENCE</scope>
</reference>
<comment type="caution">
    <text evidence="2">The sequence shown here is derived from an EMBL/GenBank/DDBJ whole genome shotgun (WGS) entry which is preliminary data.</text>
</comment>
<name>A0A0F9FL66_9ZZZZ</name>
<dbReference type="EMBL" id="LAZR01029968">
    <property type="protein sequence ID" value="KKL58005.1"/>
    <property type="molecule type" value="Genomic_DNA"/>
</dbReference>
<accession>A0A0F9FL66</accession>
<dbReference type="CDD" id="cd21695">
    <property type="entry name" value="GINS_B_archaea_Gins51"/>
    <property type="match status" value="1"/>
</dbReference>
<dbReference type="Gene3D" id="3.40.5.50">
    <property type="match status" value="1"/>
</dbReference>
<evidence type="ECO:0000313" key="2">
    <source>
        <dbReference type="EMBL" id="KKL58005.1"/>
    </source>
</evidence>
<feature type="non-terminal residue" evidence="2">
    <location>
        <position position="1"/>
    </location>
</feature>
<gene>
    <name evidence="2" type="ORF">LCGC14_2229750</name>
</gene>
<dbReference type="InterPro" id="IPR054314">
    <property type="entry name" value="Gins51_C"/>
</dbReference>
<feature type="domain" description="Gins51 C-terminal" evidence="1">
    <location>
        <begin position="177"/>
        <end position="223"/>
    </location>
</feature>
<dbReference type="AlphaFoldDB" id="A0A0F9FL66"/>
<proteinExistence type="predicted"/>
<sequence length="239" mass="27924">LDLKRDYDKLYQHWLNEFEKTDLTELNQNLFIQYNKIINSINNHQESSDDDLRFQVFETYKQKFNFMFNDLLKMRELKIINSALALKDITIVHVSEAEKLLYQSLISSIKGFKKVRAISSFEESENLEELLESDEVGETVQQDKIETTQVNTIIENKAFNKSELISEQSKEKINYSLIRFLINTPPLVGIDLLNYGPFEKEDIAYIPTQNAKILIIEKFAEKIAITETYLNFSSNSSLK</sequence>
<dbReference type="Pfam" id="PF22090">
    <property type="entry name" value="Gins51_C"/>
    <property type="match status" value="1"/>
</dbReference>